<gene>
    <name evidence="1" type="ORF">EIA08_30860</name>
</gene>
<sequence>KGRVFKVEAEDGENQLQVPSWFWNSSEWASFTQASPKAQLPLLKRSLRAMRNEEFDLKTNLDVEVKKYLGTILVSLKADKSKGAAALNDFPGAKNLLAKINTWRQSLEEYKERLVTTHPELDKLIVSIQDFCVQREGRYPDYNAKVSAVDNIIDGMLSSFQSLGGNECELLPKNEDIPVPFDGGNLVSYLEALAQENGSEQYVEYLVA</sequence>
<organism evidence="1 2">
    <name type="scientific">Escherichia coli</name>
    <dbReference type="NCBI Taxonomy" id="562"/>
    <lineage>
        <taxon>Bacteria</taxon>
        <taxon>Pseudomonadati</taxon>
        <taxon>Pseudomonadota</taxon>
        <taxon>Gammaproteobacteria</taxon>
        <taxon>Enterobacterales</taxon>
        <taxon>Enterobacteriaceae</taxon>
        <taxon>Escherichia</taxon>
    </lineage>
</organism>
<accession>A0A3P1XTS4</accession>
<reference evidence="1 2" key="1">
    <citation type="submission" date="2018-11" db="EMBL/GenBank/DDBJ databases">
        <title>Enterobacteriaceae from Patient.</title>
        <authorList>
            <person name="Shen C."/>
            <person name="Yang Y."/>
            <person name="Tian G."/>
        </authorList>
    </citation>
    <scope>NUCLEOTIDE SEQUENCE [LARGE SCALE GENOMIC DNA]</scope>
    <source>
        <strain evidence="1 2">GBGD28</strain>
    </source>
</reference>
<dbReference type="Proteomes" id="UP000271008">
    <property type="component" value="Unassembled WGS sequence"/>
</dbReference>
<feature type="non-terminal residue" evidence="1">
    <location>
        <position position="1"/>
    </location>
</feature>
<protein>
    <submittedName>
        <fullName evidence="1">ATPase</fullName>
    </submittedName>
</protein>
<dbReference type="EMBL" id="RQTU01000521">
    <property type="protein sequence ID" value="RRD62169.1"/>
    <property type="molecule type" value="Genomic_DNA"/>
</dbReference>
<evidence type="ECO:0000313" key="1">
    <source>
        <dbReference type="EMBL" id="RRD62169.1"/>
    </source>
</evidence>
<dbReference type="AlphaFoldDB" id="A0A3P1XTS4"/>
<proteinExistence type="predicted"/>
<name>A0A3P1XTS4_ECOLX</name>
<evidence type="ECO:0000313" key="2">
    <source>
        <dbReference type="Proteomes" id="UP000271008"/>
    </source>
</evidence>
<comment type="caution">
    <text evidence="1">The sequence shown here is derived from an EMBL/GenBank/DDBJ whole genome shotgun (WGS) entry which is preliminary data.</text>
</comment>
<feature type="non-terminal residue" evidence="1">
    <location>
        <position position="208"/>
    </location>
</feature>